<evidence type="ECO:0000259" key="2">
    <source>
        <dbReference type="Pfam" id="PF02698"/>
    </source>
</evidence>
<accession>W7QGW9</accession>
<keyword evidence="1" id="KW-1133">Transmembrane helix</keyword>
<comment type="caution">
    <text evidence="3">The sequence shown here is derived from an EMBL/GenBank/DDBJ whole genome shotgun (WGS) entry which is preliminary data.</text>
</comment>
<dbReference type="PANTHER" id="PTHR30336">
    <property type="entry name" value="INNER MEMBRANE PROTEIN, PROBABLE PERMEASE"/>
    <property type="match status" value="1"/>
</dbReference>
<dbReference type="STRING" id="1328313.DS2_04695"/>
<keyword evidence="4" id="KW-1185">Reference proteome</keyword>
<feature type="domain" description="DUF218" evidence="2">
    <location>
        <begin position="85"/>
        <end position="249"/>
    </location>
</feature>
<evidence type="ECO:0000256" key="1">
    <source>
        <dbReference type="SAM" id="Phobius"/>
    </source>
</evidence>
<feature type="transmembrane region" description="Helical" evidence="1">
    <location>
        <begin position="12"/>
        <end position="33"/>
    </location>
</feature>
<dbReference type="CDD" id="cd06259">
    <property type="entry name" value="YdcF-like"/>
    <property type="match status" value="1"/>
</dbReference>
<organism evidence="3 4">
    <name type="scientific">Catenovulum agarivorans DS-2</name>
    <dbReference type="NCBI Taxonomy" id="1328313"/>
    <lineage>
        <taxon>Bacteria</taxon>
        <taxon>Pseudomonadati</taxon>
        <taxon>Pseudomonadota</taxon>
        <taxon>Gammaproteobacteria</taxon>
        <taxon>Alteromonadales</taxon>
        <taxon>Alteromonadaceae</taxon>
        <taxon>Catenovulum</taxon>
    </lineage>
</organism>
<sequence>MDFLFALKKIIGLVLSPLPLSLILIVIGYVFLFKQSVKVLWAKSFIGSGLFILFLSSLPIFSHVLIKPIEFSVKKFDASKMPVADNIVVLGCYSTEDKALPQIANIHECSLYRIVEAYRLSKVYPQAAVILSGWDKGDDRTYSHPEYLANYLIRLGLPPQRITLSVGNRDTVDEANALAKHMRGKNNLIVSSASHFKRINKIFAQQKLDFTPVPTEYLTKDKVHWHWQLFLPQANALYTSQRAWYEYLGNSWESIKQMFASS</sequence>
<dbReference type="PANTHER" id="PTHR30336:SF4">
    <property type="entry name" value="ENVELOPE BIOGENESIS FACTOR ELYC"/>
    <property type="match status" value="1"/>
</dbReference>
<dbReference type="Proteomes" id="UP000019276">
    <property type="component" value="Unassembled WGS sequence"/>
</dbReference>
<dbReference type="InterPro" id="IPR003848">
    <property type="entry name" value="DUF218"/>
</dbReference>
<keyword evidence="1" id="KW-0472">Membrane</keyword>
<dbReference type="RefSeq" id="WP_035013504.1">
    <property type="nucleotide sequence ID" value="NZ_ARZY01000006.1"/>
</dbReference>
<dbReference type="InterPro" id="IPR051599">
    <property type="entry name" value="Cell_Envelope_Assoc"/>
</dbReference>
<protein>
    <recommendedName>
        <fullName evidence="2">DUF218 domain-containing protein</fullName>
    </recommendedName>
</protein>
<dbReference type="AlphaFoldDB" id="W7QGW9"/>
<dbReference type="GO" id="GO:0000270">
    <property type="term" value="P:peptidoglycan metabolic process"/>
    <property type="evidence" value="ECO:0007669"/>
    <property type="project" value="TreeGrafter"/>
</dbReference>
<gene>
    <name evidence="3" type="ORF">DS2_04695</name>
</gene>
<dbReference type="OrthoDB" id="9809813at2"/>
<dbReference type="eggNOG" id="COG1434">
    <property type="taxonomic scope" value="Bacteria"/>
</dbReference>
<dbReference type="GO" id="GO:0005886">
    <property type="term" value="C:plasma membrane"/>
    <property type="evidence" value="ECO:0007669"/>
    <property type="project" value="TreeGrafter"/>
</dbReference>
<evidence type="ECO:0000313" key="3">
    <source>
        <dbReference type="EMBL" id="EWH11126.1"/>
    </source>
</evidence>
<evidence type="ECO:0000313" key="4">
    <source>
        <dbReference type="Proteomes" id="UP000019276"/>
    </source>
</evidence>
<dbReference type="GO" id="GO:0043164">
    <property type="term" value="P:Gram-negative-bacterium-type cell wall biogenesis"/>
    <property type="evidence" value="ECO:0007669"/>
    <property type="project" value="TreeGrafter"/>
</dbReference>
<keyword evidence="1" id="KW-0812">Transmembrane</keyword>
<dbReference type="EMBL" id="ARZY01000006">
    <property type="protein sequence ID" value="EWH11126.1"/>
    <property type="molecule type" value="Genomic_DNA"/>
</dbReference>
<name>W7QGW9_9ALTE</name>
<dbReference type="Pfam" id="PF02698">
    <property type="entry name" value="DUF218"/>
    <property type="match status" value="1"/>
</dbReference>
<reference evidence="3 4" key="1">
    <citation type="journal article" date="2014" name="Genome Announc.">
        <title>Draft Genome Sequence of the Agar-Degrading Bacterium Catenovulum sp. Strain DS-2, Isolated from Intestines of Haliotis diversicolor.</title>
        <authorList>
            <person name="Shan D."/>
            <person name="Li X."/>
            <person name="Gu Z."/>
            <person name="Wei G."/>
            <person name="Gao Z."/>
            <person name="Shao Z."/>
        </authorList>
    </citation>
    <scope>NUCLEOTIDE SEQUENCE [LARGE SCALE GENOMIC DNA]</scope>
    <source>
        <strain evidence="3 4">DS-2</strain>
    </source>
</reference>
<feature type="transmembrane region" description="Helical" evidence="1">
    <location>
        <begin position="45"/>
        <end position="66"/>
    </location>
</feature>
<proteinExistence type="predicted"/>